<proteinExistence type="predicted"/>
<name>A0AAD5M5W3_PYTIN</name>
<dbReference type="Gene3D" id="3.30.9.10">
    <property type="entry name" value="D-Amino Acid Oxidase, subunit A, domain 2"/>
    <property type="match status" value="1"/>
</dbReference>
<dbReference type="Gene3D" id="3.50.50.60">
    <property type="entry name" value="FAD/NAD(P)-binding domain"/>
    <property type="match status" value="1"/>
</dbReference>
<comment type="function">
    <text evidence="3">Required for the assembly of the mitochondrial membrane respiratory chain NADH dehydrogenase (Complex I). Involved in mid-late stages of complex I assembly.</text>
</comment>
<accession>A0AAD5M5W3</accession>
<keyword evidence="1" id="KW-0560">Oxidoreductase</keyword>
<comment type="caution">
    <text evidence="5">The sequence shown here is derived from an EMBL/GenBank/DDBJ whole genome shotgun (WGS) entry which is preliminary data.</text>
</comment>
<gene>
    <name evidence="5" type="ORF">P43SY_004275</name>
</gene>
<dbReference type="GO" id="GO:0016491">
    <property type="term" value="F:oxidoreductase activity"/>
    <property type="evidence" value="ECO:0007669"/>
    <property type="project" value="UniProtKB-KW"/>
</dbReference>
<sequence>MAALMTTLLRVSKKRVASLPGVTRRYMASATPLSSSSAAAVEPKEKYDVVIAGGGVMGCSTAFHLATTSDLSIAVVERDPSYKRASAMLSCGGIRHQFSERTNILLSQYGTEFLRDIPTRLRVDDTQDPPDVQFVEGGYLFLASDKGLPVLEENYRTQRAAGAKVEMMTPAQLKTRFPWLSTDGVVAGTLGVENEGWFDPWSYLVAMKKKCASLGVDFVQGDVEGFDLDQSNKRIKKVLVSRPDGHRAIAADKVVNAAGPWASKLVEACGSHDYPVRPRKRSMFVFHCPHEETWKGPGASPLVVDTTGVYFRREGSGGQFVCGVSPNAEDDVDGQSDDELDFPDYNLFEEVVWPTIAERVQKFEDIKLLNGWAGWYEYNTFDQNAIIGVHPDVPNMYLINGFSGHGLQQSPGAGRAVAELITHGKYVTIDASCFGFQRVRDNKPFLEKAIV</sequence>
<feature type="domain" description="FAD dependent oxidoreductase" evidence="4">
    <location>
        <begin position="48"/>
        <end position="420"/>
    </location>
</feature>
<dbReference type="EMBL" id="JAKCXM010000327">
    <property type="protein sequence ID" value="KAJ0395744.1"/>
    <property type="molecule type" value="Genomic_DNA"/>
</dbReference>
<dbReference type="GO" id="GO:0005739">
    <property type="term" value="C:mitochondrion"/>
    <property type="evidence" value="ECO:0007669"/>
    <property type="project" value="GOC"/>
</dbReference>
<evidence type="ECO:0000313" key="5">
    <source>
        <dbReference type="EMBL" id="KAJ0395744.1"/>
    </source>
</evidence>
<dbReference type="GO" id="GO:0032981">
    <property type="term" value="P:mitochondrial respiratory chain complex I assembly"/>
    <property type="evidence" value="ECO:0007669"/>
    <property type="project" value="TreeGrafter"/>
</dbReference>
<dbReference type="PANTHER" id="PTHR13847">
    <property type="entry name" value="SARCOSINE DEHYDROGENASE-RELATED"/>
    <property type="match status" value="1"/>
</dbReference>
<dbReference type="Pfam" id="PF01266">
    <property type="entry name" value="DAO"/>
    <property type="match status" value="1"/>
</dbReference>
<evidence type="ECO:0000259" key="4">
    <source>
        <dbReference type="Pfam" id="PF01266"/>
    </source>
</evidence>
<dbReference type="InterPro" id="IPR036188">
    <property type="entry name" value="FAD/NAD-bd_sf"/>
</dbReference>
<dbReference type="Proteomes" id="UP001209570">
    <property type="component" value="Unassembled WGS sequence"/>
</dbReference>
<dbReference type="InterPro" id="IPR006076">
    <property type="entry name" value="FAD-dep_OxRdtase"/>
</dbReference>
<protein>
    <recommendedName>
        <fullName evidence="2">FAD-dependent oxidoreductase domain-containing protein 1</fullName>
    </recommendedName>
</protein>
<evidence type="ECO:0000256" key="2">
    <source>
        <dbReference type="ARBA" id="ARBA00039785"/>
    </source>
</evidence>
<reference evidence="5" key="1">
    <citation type="submission" date="2021-12" db="EMBL/GenBank/DDBJ databases">
        <title>Prjna785345.</title>
        <authorList>
            <person name="Rujirawat T."/>
            <person name="Krajaejun T."/>
        </authorList>
    </citation>
    <scope>NUCLEOTIDE SEQUENCE</scope>
    <source>
        <strain evidence="5">Pi057C3</strain>
    </source>
</reference>
<evidence type="ECO:0000313" key="6">
    <source>
        <dbReference type="Proteomes" id="UP001209570"/>
    </source>
</evidence>
<dbReference type="AlphaFoldDB" id="A0AAD5M5W3"/>
<dbReference type="SUPFAM" id="SSF51905">
    <property type="entry name" value="FAD/NAD(P)-binding domain"/>
    <property type="match status" value="1"/>
</dbReference>
<evidence type="ECO:0000256" key="3">
    <source>
        <dbReference type="ARBA" id="ARBA00046185"/>
    </source>
</evidence>
<keyword evidence="6" id="KW-1185">Reference proteome</keyword>
<dbReference type="PANTHER" id="PTHR13847:SF287">
    <property type="entry name" value="FAD-DEPENDENT OXIDOREDUCTASE DOMAIN-CONTAINING PROTEIN 1"/>
    <property type="match status" value="1"/>
</dbReference>
<evidence type="ECO:0000256" key="1">
    <source>
        <dbReference type="ARBA" id="ARBA00023002"/>
    </source>
</evidence>
<organism evidence="5 6">
    <name type="scientific">Pythium insidiosum</name>
    <name type="common">Pythiosis disease agent</name>
    <dbReference type="NCBI Taxonomy" id="114742"/>
    <lineage>
        <taxon>Eukaryota</taxon>
        <taxon>Sar</taxon>
        <taxon>Stramenopiles</taxon>
        <taxon>Oomycota</taxon>
        <taxon>Peronosporomycetes</taxon>
        <taxon>Pythiales</taxon>
        <taxon>Pythiaceae</taxon>
        <taxon>Pythium</taxon>
    </lineage>
</organism>